<gene>
    <name evidence="3" type="ORF">IAC57_01875</name>
</gene>
<name>A0A9D1MEY6_9FIRM</name>
<accession>A0A9D1MEY6</accession>
<evidence type="ECO:0000313" key="3">
    <source>
        <dbReference type="EMBL" id="HIU58827.1"/>
    </source>
</evidence>
<keyword evidence="1" id="KW-0378">Hydrolase</keyword>
<dbReference type="Gene3D" id="3.60.40.10">
    <property type="entry name" value="PPM-type phosphatase domain"/>
    <property type="match status" value="1"/>
</dbReference>
<feature type="domain" description="PPM-type phosphatase" evidence="2">
    <location>
        <begin position="192"/>
        <end position="404"/>
    </location>
</feature>
<organism evidence="3 4">
    <name type="scientific">Candidatus Scatosoma pullistercoris</name>
    <dbReference type="NCBI Taxonomy" id="2840934"/>
    <lineage>
        <taxon>Bacteria</taxon>
        <taxon>Bacillati</taxon>
        <taxon>Bacillota</taxon>
        <taxon>Clostridia</taxon>
        <taxon>Candidatus Scatosoma</taxon>
    </lineage>
</organism>
<dbReference type="EMBL" id="DVMZ01000053">
    <property type="protein sequence ID" value="HIU58827.1"/>
    <property type="molecule type" value="Genomic_DNA"/>
</dbReference>
<dbReference type="PANTHER" id="PTHR43156:SF2">
    <property type="entry name" value="STAGE II SPORULATION PROTEIN E"/>
    <property type="match status" value="1"/>
</dbReference>
<proteinExistence type="predicted"/>
<dbReference type="Pfam" id="PF13188">
    <property type="entry name" value="PAS_8"/>
    <property type="match status" value="1"/>
</dbReference>
<dbReference type="InterPro" id="IPR000014">
    <property type="entry name" value="PAS"/>
</dbReference>
<dbReference type="PANTHER" id="PTHR43156">
    <property type="entry name" value="STAGE II SPORULATION PROTEIN E-RELATED"/>
    <property type="match status" value="1"/>
</dbReference>
<dbReference type="SMART" id="SM00331">
    <property type="entry name" value="PP2C_SIG"/>
    <property type="match status" value="1"/>
</dbReference>
<dbReference type="InterPro" id="IPR001932">
    <property type="entry name" value="PPM-type_phosphatase-like_dom"/>
</dbReference>
<reference evidence="3" key="2">
    <citation type="journal article" date="2021" name="PeerJ">
        <title>Extensive microbial diversity within the chicken gut microbiome revealed by metagenomics and culture.</title>
        <authorList>
            <person name="Gilroy R."/>
            <person name="Ravi A."/>
            <person name="Getino M."/>
            <person name="Pursley I."/>
            <person name="Horton D.L."/>
            <person name="Alikhan N.F."/>
            <person name="Baker D."/>
            <person name="Gharbi K."/>
            <person name="Hall N."/>
            <person name="Watson M."/>
            <person name="Adriaenssens E.M."/>
            <person name="Foster-Nyarko E."/>
            <person name="Jarju S."/>
            <person name="Secka A."/>
            <person name="Antonio M."/>
            <person name="Oren A."/>
            <person name="Chaudhuri R.R."/>
            <person name="La Ragione R."/>
            <person name="Hildebrand F."/>
            <person name="Pallen M.J."/>
        </authorList>
    </citation>
    <scope>NUCLEOTIDE SEQUENCE</scope>
    <source>
        <strain evidence="3">11687</strain>
    </source>
</reference>
<dbReference type="InterPro" id="IPR052016">
    <property type="entry name" value="Bact_Sigma-Reg"/>
</dbReference>
<protein>
    <submittedName>
        <fullName evidence="3">SpoIIE family protein phosphatase</fullName>
    </submittedName>
</protein>
<dbReference type="InterPro" id="IPR036457">
    <property type="entry name" value="PPM-type-like_dom_sf"/>
</dbReference>
<dbReference type="AlphaFoldDB" id="A0A9D1MEY6"/>
<reference evidence="3" key="1">
    <citation type="submission" date="2020-10" db="EMBL/GenBank/DDBJ databases">
        <authorList>
            <person name="Gilroy R."/>
        </authorList>
    </citation>
    <scope>NUCLEOTIDE SEQUENCE</scope>
    <source>
        <strain evidence="3">11687</strain>
    </source>
</reference>
<dbReference type="Pfam" id="PF07228">
    <property type="entry name" value="SpoIIE"/>
    <property type="match status" value="1"/>
</dbReference>
<dbReference type="Proteomes" id="UP000824081">
    <property type="component" value="Unassembled WGS sequence"/>
</dbReference>
<sequence length="404" mass="43768">MVFADGAGCGDTAAFLRGGSAAQKRLIVALPLCGNTEKEGMGMLGTQYKKILDRMPAGVFVFDERLRVRFANAAFRRSFSDRAKGKGTLKEALGCGEDCADCGDSPSCGGCALRNVMKAAVRDRAEKTETVSAGAYHAGRREKVAVRIRILPVDEKGKLYLGLTDGIYQTEIEREMISARQIQRRLLPAGKSMGGVTYSYLYVPSLEIGGDLPDVYELDGRTYGILADVSGKGISAGMLSAFVRAGFDRREPSLALALGKLSEKFRELNPDERSYITVAGVAIDETRRTIRYVSAGHNAPILLKTGFGINEIESPAPPISNWMPDFCYEEREIGFEKGDILVLLTDGITECSNSAGDRFGIERTESVLLQSRGAEDFIGKLKNALGVFSGGRFTDDITAMAFDL</sequence>
<evidence type="ECO:0000259" key="2">
    <source>
        <dbReference type="SMART" id="SM00331"/>
    </source>
</evidence>
<dbReference type="GO" id="GO:0016791">
    <property type="term" value="F:phosphatase activity"/>
    <property type="evidence" value="ECO:0007669"/>
    <property type="project" value="TreeGrafter"/>
</dbReference>
<dbReference type="Gene3D" id="3.30.450.20">
    <property type="entry name" value="PAS domain"/>
    <property type="match status" value="1"/>
</dbReference>
<evidence type="ECO:0000313" key="4">
    <source>
        <dbReference type="Proteomes" id="UP000824081"/>
    </source>
</evidence>
<comment type="caution">
    <text evidence="3">The sequence shown here is derived from an EMBL/GenBank/DDBJ whole genome shotgun (WGS) entry which is preliminary data.</text>
</comment>
<evidence type="ECO:0000256" key="1">
    <source>
        <dbReference type="ARBA" id="ARBA00022801"/>
    </source>
</evidence>